<evidence type="ECO:0000313" key="2">
    <source>
        <dbReference type="EMBL" id="MFL0270076.1"/>
    </source>
</evidence>
<proteinExistence type="inferred from homology"/>
<dbReference type="PANTHER" id="PTHR30575:SF0">
    <property type="entry name" value="XAA-ARG DIPEPTIDASE"/>
    <property type="match status" value="1"/>
</dbReference>
<comment type="similarity">
    <text evidence="1">Belongs to the peptidase M20A family.</text>
</comment>
<keyword evidence="3" id="KW-1185">Reference proteome</keyword>
<dbReference type="PANTHER" id="PTHR30575">
    <property type="entry name" value="PEPTIDASE M20"/>
    <property type="match status" value="1"/>
</dbReference>
<dbReference type="Gene3D" id="3.30.70.360">
    <property type="match status" value="1"/>
</dbReference>
<dbReference type="InterPro" id="IPR017144">
    <property type="entry name" value="Xaa-Arg_dipeptidase"/>
</dbReference>
<dbReference type="EMBL" id="JBJHZY010000005">
    <property type="protein sequence ID" value="MFL0270076.1"/>
    <property type="molecule type" value="Genomic_DNA"/>
</dbReference>
<gene>
    <name evidence="2" type="ORF">ACJDUH_18515</name>
</gene>
<name>A0ABW8TXU6_9CLOT</name>
<dbReference type="RefSeq" id="WP_406766700.1">
    <property type="nucleotide sequence ID" value="NZ_JBJHZY010000005.1"/>
</dbReference>
<evidence type="ECO:0000256" key="1">
    <source>
        <dbReference type="PIRNR" id="PIRNR037226"/>
    </source>
</evidence>
<dbReference type="Proteomes" id="UP001623661">
    <property type="component" value="Unassembled WGS sequence"/>
</dbReference>
<sequence length="395" mass="44257">MKQEMISYLSTIKEEIFTLSKYIYDNPEESFCEYKAYNYILELLRCKDFKVKENFLDIPTAFYAEYGSGHPKLCFICEYDAASKSGHITGHNLISAMSISSALCLTKVLNKFQSGTIILLGCPGEFVSGSKITMAKQGTFTDIDVVLMAHPDIENSGTGTSMAQLPIKIKYLSKEFITYLKEGEYSSSDAAIFTLNAISTLKTGFKRNCAIDGIRIKNGDSRHIQSKESEIKFYIRTPKMIEACEIEKKIKELVKVTADLMNVNYEICMDELPYDELIPNQALSRIFAHNLKEAGIIDTLEPKNTFAGLSLGTVSHLVPCIHPYISITDDSAIKFSTTEFAKATISEYAQDKILKAATALAITGLDLLENQELLREIKAEFFETIKEHQDKSCLV</sequence>
<dbReference type="Gene3D" id="3.40.630.10">
    <property type="entry name" value="Zn peptidases"/>
    <property type="match status" value="1"/>
</dbReference>
<protein>
    <recommendedName>
        <fullName evidence="1">Peptidase M20 domain-containing protein 2</fullName>
    </recommendedName>
</protein>
<dbReference type="PIRSF" id="PIRSF037226">
    <property type="entry name" value="Amidohydrolase_ACY1L2_prd"/>
    <property type="match status" value="1"/>
</dbReference>
<dbReference type="SUPFAM" id="SSF53187">
    <property type="entry name" value="Zn-dependent exopeptidases"/>
    <property type="match status" value="1"/>
</dbReference>
<reference evidence="2 3" key="1">
    <citation type="submission" date="2024-11" db="EMBL/GenBank/DDBJ databases">
        <authorList>
            <person name="Heng Y.C."/>
            <person name="Lim A.C.H."/>
            <person name="Lee J.K.Y."/>
            <person name="Kittelmann S."/>
        </authorList>
    </citation>
    <scope>NUCLEOTIDE SEQUENCE [LARGE SCALE GENOMIC DNA]</scope>
    <source>
        <strain evidence="2 3">WILCCON 0202</strain>
    </source>
</reference>
<comment type="caution">
    <text evidence="2">The sequence shown here is derived from an EMBL/GenBank/DDBJ whole genome shotgun (WGS) entry which is preliminary data.</text>
</comment>
<organism evidence="2 3">
    <name type="scientific">Candidatus Clostridium radicumherbarum</name>
    <dbReference type="NCBI Taxonomy" id="3381662"/>
    <lineage>
        <taxon>Bacteria</taxon>
        <taxon>Bacillati</taxon>
        <taxon>Bacillota</taxon>
        <taxon>Clostridia</taxon>
        <taxon>Eubacteriales</taxon>
        <taxon>Clostridiaceae</taxon>
        <taxon>Clostridium</taxon>
    </lineage>
</organism>
<evidence type="ECO:0000313" key="3">
    <source>
        <dbReference type="Proteomes" id="UP001623661"/>
    </source>
</evidence>
<dbReference type="InterPro" id="IPR052030">
    <property type="entry name" value="Peptidase_M20/M20A_hydrolases"/>
</dbReference>
<accession>A0ABW8TXU6</accession>